<dbReference type="InterPro" id="IPR000362">
    <property type="entry name" value="Fumarate_lyase_fam"/>
</dbReference>
<dbReference type="GO" id="GO:0005829">
    <property type="term" value="C:cytosol"/>
    <property type="evidence" value="ECO:0007669"/>
    <property type="project" value="TreeGrafter"/>
</dbReference>
<dbReference type="GO" id="GO:0004056">
    <property type="term" value="F:argininosuccinate lyase activity"/>
    <property type="evidence" value="ECO:0007669"/>
    <property type="project" value="InterPro"/>
</dbReference>
<dbReference type="Pfam" id="PF00206">
    <property type="entry name" value="Lyase_1"/>
    <property type="match status" value="1"/>
</dbReference>
<proteinExistence type="predicted"/>
<comment type="caution">
    <text evidence="2">The sequence shown here is derived from an EMBL/GenBank/DDBJ whole genome shotgun (WGS) entry which is preliminary data.</text>
</comment>
<dbReference type="GO" id="GO:0042450">
    <property type="term" value="P:L-arginine biosynthetic process via ornithine"/>
    <property type="evidence" value="ECO:0007669"/>
    <property type="project" value="InterPro"/>
</dbReference>
<dbReference type="Gene3D" id="1.10.275.10">
    <property type="entry name" value="Fumarase/aspartase (N-terminal domain)"/>
    <property type="match status" value="1"/>
</dbReference>
<dbReference type="EMBL" id="BARV01014652">
    <property type="protein sequence ID" value="GAI21600.1"/>
    <property type="molecule type" value="Genomic_DNA"/>
</dbReference>
<dbReference type="AlphaFoldDB" id="X1N432"/>
<dbReference type="PANTHER" id="PTHR43814">
    <property type="entry name" value="ARGININOSUCCINATE LYASE"/>
    <property type="match status" value="1"/>
</dbReference>
<reference evidence="2" key="1">
    <citation type="journal article" date="2014" name="Front. Microbiol.">
        <title>High frequency of phylogenetically diverse reductive dehalogenase-homologous genes in deep subseafloor sedimentary metagenomes.</title>
        <authorList>
            <person name="Kawai M."/>
            <person name="Futagami T."/>
            <person name="Toyoda A."/>
            <person name="Takaki Y."/>
            <person name="Nishi S."/>
            <person name="Hori S."/>
            <person name="Arai W."/>
            <person name="Tsubouchi T."/>
            <person name="Morono Y."/>
            <person name="Uchiyama I."/>
            <person name="Ito T."/>
            <person name="Fujiyama A."/>
            <person name="Inagaki F."/>
            <person name="Takami H."/>
        </authorList>
    </citation>
    <scope>NUCLEOTIDE SEQUENCE</scope>
    <source>
        <strain evidence="2">Expedition CK06-06</strain>
    </source>
</reference>
<gene>
    <name evidence="2" type="ORF">S06H3_25456</name>
</gene>
<dbReference type="PRINTS" id="PR00149">
    <property type="entry name" value="FUMRATELYASE"/>
</dbReference>
<dbReference type="PRINTS" id="PR00145">
    <property type="entry name" value="ARGSUCLYASE"/>
</dbReference>
<dbReference type="InterPro" id="IPR009049">
    <property type="entry name" value="Argininosuccinate_lyase"/>
</dbReference>
<name>X1N432_9ZZZZ</name>
<evidence type="ECO:0000259" key="1">
    <source>
        <dbReference type="Pfam" id="PF00206"/>
    </source>
</evidence>
<dbReference type="Gene3D" id="1.20.200.10">
    <property type="entry name" value="Fumarase/aspartase (Central domain)"/>
    <property type="match status" value="1"/>
</dbReference>
<dbReference type="InterPro" id="IPR008948">
    <property type="entry name" value="L-Aspartase-like"/>
</dbReference>
<protein>
    <recommendedName>
        <fullName evidence="1">Fumarate lyase N-terminal domain-containing protein</fullName>
    </recommendedName>
</protein>
<dbReference type="InterPro" id="IPR024083">
    <property type="entry name" value="Fumarase/histidase_N"/>
</dbReference>
<feature type="domain" description="Fumarate lyase N-terminal" evidence="1">
    <location>
        <begin position="9"/>
        <end position="244"/>
    </location>
</feature>
<feature type="non-terminal residue" evidence="2">
    <location>
        <position position="245"/>
    </location>
</feature>
<dbReference type="InterPro" id="IPR022761">
    <property type="entry name" value="Fumarate_lyase_N"/>
</dbReference>
<dbReference type="PANTHER" id="PTHR43814:SF1">
    <property type="entry name" value="ARGININOSUCCINATE LYASE"/>
    <property type="match status" value="1"/>
</dbReference>
<evidence type="ECO:0000313" key="2">
    <source>
        <dbReference type="EMBL" id="GAI21600.1"/>
    </source>
</evidence>
<accession>X1N432</accession>
<sequence>MATKKMWGGRFKEKIDPDFWQFSGSLDYDKVLLEYDIKGSIAHVKMLSKCNIIPKKEATSIEKALSAMLKDYQQGKLKIDPNAEDVHTAVLIALSKRIGKQADYLHTARSRNDLVVLDLKMYCKDNLKAIIALLTKLQVALVGFAKKYIDVVMPGYTHTQHAVPILMSHQILAYANMLDRDKQRLESAYERVDEMPLGSCAMAGTGLAIDREYVAKLLGFSKVSANSIDAVASRDFVIEILSSLS</sequence>
<organism evidence="2">
    <name type="scientific">marine sediment metagenome</name>
    <dbReference type="NCBI Taxonomy" id="412755"/>
    <lineage>
        <taxon>unclassified sequences</taxon>
        <taxon>metagenomes</taxon>
        <taxon>ecological metagenomes</taxon>
    </lineage>
</organism>
<dbReference type="SUPFAM" id="SSF48557">
    <property type="entry name" value="L-aspartase-like"/>
    <property type="match status" value="1"/>
</dbReference>
<dbReference type="NCBIfam" id="TIGR00838">
    <property type="entry name" value="argH"/>
    <property type="match status" value="1"/>
</dbReference>